<accession>A0A512RMD4</accession>
<dbReference type="PROSITE" id="PS52016">
    <property type="entry name" value="TONB_DEPENDENT_REC_3"/>
    <property type="match status" value="1"/>
</dbReference>
<reference evidence="9 10" key="1">
    <citation type="submission" date="2019-07" db="EMBL/GenBank/DDBJ databases">
        <title>Whole genome shotgun sequence of Chitinophaga cymbidii NBRC 109752.</title>
        <authorList>
            <person name="Hosoyama A."/>
            <person name="Uohara A."/>
            <person name="Ohji S."/>
            <person name="Ichikawa N."/>
        </authorList>
    </citation>
    <scope>NUCLEOTIDE SEQUENCE [LARGE SCALE GENOMIC DNA]</scope>
    <source>
        <strain evidence="9 10">NBRC 109752</strain>
    </source>
</reference>
<dbReference type="Proteomes" id="UP000321436">
    <property type="component" value="Unassembled WGS sequence"/>
</dbReference>
<evidence type="ECO:0000256" key="5">
    <source>
        <dbReference type="ARBA" id="ARBA00023136"/>
    </source>
</evidence>
<comment type="similarity">
    <text evidence="7">Belongs to the TonB-dependent receptor family.</text>
</comment>
<evidence type="ECO:0000256" key="3">
    <source>
        <dbReference type="ARBA" id="ARBA00022452"/>
    </source>
</evidence>
<dbReference type="Gene3D" id="2.40.170.20">
    <property type="entry name" value="TonB-dependent receptor, beta-barrel domain"/>
    <property type="match status" value="1"/>
</dbReference>
<dbReference type="Gene3D" id="2.170.130.10">
    <property type="entry name" value="TonB-dependent receptor, plug domain"/>
    <property type="match status" value="1"/>
</dbReference>
<dbReference type="InterPro" id="IPR037066">
    <property type="entry name" value="Plug_dom_sf"/>
</dbReference>
<dbReference type="InterPro" id="IPR039426">
    <property type="entry name" value="TonB-dep_rcpt-like"/>
</dbReference>
<evidence type="ECO:0000256" key="2">
    <source>
        <dbReference type="ARBA" id="ARBA00022448"/>
    </source>
</evidence>
<dbReference type="EMBL" id="BKAU01000003">
    <property type="protein sequence ID" value="GEP96873.1"/>
    <property type="molecule type" value="Genomic_DNA"/>
</dbReference>
<dbReference type="NCBIfam" id="TIGR04056">
    <property type="entry name" value="OMP_RagA_SusC"/>
    <property type="match status" value="1"/>
</dbReference>
<protein>
    <submittedName>
        <fullName evidence="9">SusC/RagA family TonB-linked outer membrane protein</fullName>
    </submittedName>
</protein>
<dbReference type="InterPro" id="IPR023997">
    <property type="entry name" value="TonB-dep_OMP_SusC/RagA_CS"/>
</dbReference>
<keyword evidence="3 7" id="KW-1134">Transmembrane beta strand</keyword>
<feature type="domain" description="TonB-dependent receptor plug" evidence="8">
    <location>
        <begin position="213"/>
        <end position="307"/>
    </location>
</feature>
<evidence type="ECO:0000256" key="1">
    <source>
        <dbReference type="ARBA" id="ARBA00004571"/>
    </source>
</evidence>
<dbReference type="Gene3D" id="2.60.40.1120">
    <property type="entry name" value="Carboxypeptidase-like, regulatory domain"/>
    <property type="match status" value="1"/>
</dbReference>
<evidence type="ECO:0000256" key="6">
    <source>
        <dbReference type="ARBA" id="ARBA00023237"/>
    </source>
</evidence>
<comment type="subcellular location">
    <subcellularLocation>
        <location evidence="1 7">Cell outer membrane</location>
        <topology evidence="1 7">Multi-pass membrane protein</topology>
    </subcellularLocation>
</comment>
<dbReference type="Pfam" id="PF07715">
    <property type="entry name" value="Plug"/>
    <property type="match status" value="1"/>
</dbReference>
<gene>
    <name evidence="9" type="ORF">CCY01nite_31330</name>
</gene>
<dbReference type="Pfam" id="PF13715">
    <property type="entry name" value="CarbopepD_reg_2"/>
    <property type="match status" value="1"/>
</dbReference>
<dbReference type="GO" id="GO:0009279">
    <property type="term" value="C:cell outer membrane"/>
    <property type="evidence" value="ECO:0007669"/>
    <property type="project" value="UniProtKB-SubCell"/>
</dbReference>
<evidence type="ECO:0000256" key="4">
    <source>
        <dbReference type="ARBA" id="ARBA00022692"/>
    </source>
</evidence>
<dbReference type="InterPro" id="IPR012910">
    <property type="entry name" value="Plug_dom"/>
</dbReference>
<keyword evidence="5 7" id="KW-0472">Membrane</keyword>
<evidence type="ECO:0000259" key="8">
    <source>
        <dbReference type="Pfam" id="PF07715"/>
    </source>
</evidence>
<keyword evidence="10" id="KW-1185">Reference proteome</keyword>
<dbReference type="NCBIfam" id="TIGR04057">
    <property type="entry name" value="SusC_RagA_signa"/>
    <property type="match status" value="1"/>
</dbReference>
<proteinExistence type="inferred from homology"/>
<dbReference type="SUPFAM" id="SSF49464">
    <property type="entry name" value="Carboxypeptidase regulatory domain-like"/>
    <property type="match status" value="1"/>
</dbReference>
<dbReference type="AlphaFoldDB" id="A0A512RMD4"/>
<dbReference type="InterPro" id="IPR023996">
    <property type="entry name" value="TonB-dep_OMP_SusC/RagA"/>
</dbReference>
<evidence type="ECO:0000313" key="9">
    <source>
        <dbReference type="EMBL" id="GEP96873.1"/>
    </source>
</evidence>
<comment type="caution">
    <text evidence="9">The sequence shown here is derived from an EMBL/GenBank/DDBJ whole genome shotgun (WGS) entry which is preliminary data.</text>
</comment>
<dbReference type="SUPFAM" id="SSF56935">
    <property type="entry name" value="Porins"/>
    <property type="match status" value="1"/>
</dbReference>
<name>A0A512RMD4_9BACT</name>
<evidence type="ECO:0000313" key="10">
    <source>
        <dbReference type="Proteomes" id="UP000321436"/>
    </source>
</evidence>
<organism evidence="9 10">
    <name type="scientific">Chitinophaga cymbidii</name>
    <dbReference type="NCBI Taxonomy" id="1096750"/>
    <lineage>
        <taxon>Bacteria</taxon>
        <taxon>Pseudomonadati</taxon>
        <taxon>Bacteroidota</taxon>
        <taxon>Chitinophagia</taxon>
        <taxon>Chitinophagales</taxon>
        <taxon>Chitinophagaceae</taxon>
        <taxon>Chitinophaga</taxon>
    </lineage>
</organism>
<sequence>MLLMSICLRMNAQQAGPLITYTGKDVQLVTVFQAIREQTGYTVFAAKNLLKETQPVTCAVRNMPLTEFLALILRNQHLSYEVSNKTIFLKARPAVPVDERPDEPGMISGTVKNEAGAPIAPATVMLEPQQQGVVTNERGEYQFKNLPEGFYTVRISCIGYSPEVRKAYVSKGGHTYVDFVLNESSSQLKEIVVSSGYQTFSVKRSAGAYAKPDMQTLRDRTTSMNILQRLDGLVPGLTVNNAPSASGTPVLIRGLTSINSNKSPLLVVDGVPLDNINSLNPQDVEDITVLKDASAASIWGARAANGVIVITTRKGGRNEQLAIEYDGFVNFQGRPDVDYYPVLSSQQFIQAASDIFRPDLYPWANASAYTGLGSTGVPPHNVILYNRHRGLISDAQAAASLDSLAAINNIQQIRDIWYRPGLLTNHTLSVRGGGKSYGIYGSIAYTGTQSNKPGETNNTYKINVRQDYTVNKRLDLFLITDLTNVSTSAPRNVEADNRFLPYQLFRDAQGNPLSIPYVKQLSDSTRRAFEGKSGINLDYNPLLEREYGYTKADLLQARITAGLTVKLLDGLSFSGVYGLFKTAEKIRSYDDSRSYLVRSEAVQFAVPSTVPGQQPKYYLPVTGGRYALTNASQNNWTVRNQLTYERAWEGKRHQLSLLAGQEAQEQLLVSSQSLTRGYNELLQTYPAIDYATLSTTGVSNPVMPNNGSRSLLANAQPFGETETRVRFLSYYGNMGYTYLNRYTLSGSIRLDESNLFGKDRSSQSKPVWSIGGRWELGDEAFMGQQHAFNNLALRVSYGLTGNSPMPGTAASYDILTAQSGATLPGNTGLTIVTPANAALTWESSRTLNIGVDFGVLKGNRLSGSLDFYSKQTDNLIGQMEVNPFSGYNTVVGNFGNMRNTGIEASIRSLNVEAGRFRWISQLVLAYNRNEITKLNQPALIATGAQKASTIYLAGYPAFAVFAYDFAGLDGEGDPQIRLQDGKVTKERNAAMPEDVVYMGTYQPVWNGGLSNTFTFGNITLAANIIYNFGNVMRRDVNDFYSGNGLITMTANNAMQSGDLRFRSGNVHAEFADRWQQPGDELITNVPSWIPVNSVNASRRDTRYYTQGDINVVSAAYVKLRDVSLIYDLPRKLVSVAKLNGVRLRLQLSNVMLWKANKYDIDPEFHDAPGGSAAGQLAGGLRYMRTNQGTVTAGLNIRF</sequence>
<dbReference type="InterPro" id="IPR036942">
    <property type="entry name" value="Beta-barrel_TonB_sf"/>
</dbReference>
<keyword evidence="4 7" id="KW-0812">Transmembrane</keyword>
<keyword evidence="2 7" id="KW-0813">Transport</keyword>
<dbReference type="InterPro" id="IPR008969">
    <property type="entry name" value="CarboxyPept-like_regulatory"/>
</dbReference>
<keyword evidence="6 7" id="KW-0998">Cell outer membrane</keyword>
<evidence type="ECO:0000256" key="7">
    <source>
        <dbReference type="PROSITE-ProRule" id="PRU01360"/>
    </source>
</evidence>